<reference evidence="1" key="1">
    <citation type="submission" date="2022-03" db="EMBL/GenBank/DDBJ databases">
        <authorList>
            <person name="Martin C."/>
        </authorList>
    </citation>
    <scope>NUCLEOTIDE SEQUENCE</scope>
</reference>
<dbReference type="PANTHER" id="PTHR24543">
    <property type="entry name" value="MULTICOPPER OXIDASE-RELATED"/>
    <property type="match status" value="1"/>
</dbReference>
<dbReference type="SUPFAM" id="SSF49785">
    <property type="entry name" value="Galactose-binding domain-like"/>
    <property type="match status" value="1"/>
</dbReference>
<dbReference type="SMART" id="SM00231">
    <property type="entry name" value="FA58C"/>
    <property type="match status" value="1"/>
</dbReference>
<dbReference type="InterPro" id="IPR000421">
    <property type="entry name" value="FA58C"/>
</dbReference>
<dbReference type="Gene3D" id="2.60.120.260">
    <property type="entry name" value="Galactose-binding domain-like"/>
    <property type="match status" value="1"/>
</dbReference>
<evidence type="ECO:0000313" key="1">
    <source>
        <dbReference type="EMBL" id="CAH1780716.1"/>
    </source>
</evidence>
<name>A0A8J1U9I9_OWEFU</name>
<sequence length="322" mass="36244">MGNRMNMLQLFLVSIILKICVAEFNLEQISDVDCAGRNGFLSVGYLGNTYKDCIFVVCDGLNADTRLHKYPISCDNGFQVSAPLNTISDDLFFPYICNGRSVSDCLALYFNNIFCTVEASTTDDIECGPTWEELKGISADDPNDPVDECLSQVILQRNIEQANLTETFERLINACSTTDTPNEPNPNCQEALIGDTEFEITASSEASGFDVYNSVLYYDGWMPAVHDTNQWIQIEFPDIMLVTAIATMGGRDSLYRVEKYEVEYSWDGVSYTSLGDFVGNIDSETLVRDEFENDFQAKLVRLRPLEWNGKIQLKWEVYGCDV</sequence>
<dbReference type="EMBL" id="CAIIXF020000004">
    <property type="protein sequence ID" value="CAH1780716.1"/>
    <property type="molecule type" value="Genomic_DNA"/>
</dbReference>
<dbReference type="OrthoDB" id="10028859at2759"/>
<dbReference type="PROSITE" id="PS50022">
    <property type="entry name" value="FA58C_3"/>
    <property type="match status" value="1"/>
</dbReference>
<dbReference type="PANTHER" id="PTHR24543:SF325">
    <property type="entry name" value="F5_8 TYPE C DOMAIN-CONTAINING PROTEIN"/>
    <property type="match status" value="1"/>
</dbReference>
<protein>
    <submittedName>
        <fullName evidence="1">Uncharacterized protein</fullName>
    </submittedName>
</protein>
<dbReference type="Proteomes" id="UP000749559">
    <property type="component" value="Unassembled WGS sequence"/>
</dbReference>
<proteinExistence type="predicted"/>
<comment type="caution">
    <text evidence="1">The sequence shown here is derived from an EMBL/GenBank/DDBJ whole genome shotgun (WGS) entry which is preliminary data.</text>
</comment>
<keyword evidence="2" id="KW-1185">Reference proteome</keyword>
<accession>A0A8J1U9I9</accession>
<dbReference type="AlphaFoldDB" id="A0A8J1U9I9"/>
<dbReference type="Pfam" id="PF00754">
    <property type="entry name" value="F5_F8_type_C"/>
    <property type="match status" value="1"/>
</dbReference>
<gene>
    <name evidence="1" type="ORF">OFUS_LOCUS7370</name>
</gene>
<dbReference type="InterPro" id="IPR008979">
    <property type="entry name" value="Galactose-bd-like_sf"/>
</dbReference>
<dbReference type="PROSITE" id="PS01285">
    <property type="entry name" value="FA58C_1"/>
    <property type="match status" value="1"/>
</dbReference>
<organism evidence="1 2">
    <name type="scientific">Owenia fusiformis</name>
    <name type="common">Polychaete worm</name>
    <dbReference type="NCBI Taxonomy" id="6347"/>
    <lineage>
        <taxon>Eukaryota</taxon>
        <taxon>Metazoa</taxon>
        <taxon>Spiralia</taxon>
        <taxon>Lophotrochozoa</taxon>
        <taxon>Annelida</taxon>
        <taxon>Polychaeta</taxon>
        <taxon>Sedentaria</taxon>
        <taxon>Canalipalpata</taxon>
        <taxon>Sabellida</taxon>
        <taxon>Oweniida</taxon>
        <taxon>Oweniidae</taxon>
        <taxon>Owenia</taxon>
    </lineage>
</organism>
<dbReference type="CDD" id="cd00057">
    <property type="entry name" value="FA58C"/>
    <property type="match status" value="1"/>
</dbReference>
<evidence type="ECO:0000313" key="2">
    <source>
        <dbReference type="Proteomes" id="UP000749559"/>
    </source>
</evidence>